<dbReference type="Pfam" id="PF04484">
    <property type="entry name" value="QWRF"/>
    <property type="match status" value="1"/>
</dbReference>
<evidence type="ECO:0000313" key="2">
    <source>
        <dbReference type="EMBL" id="RVW40441.1"/>
    </source>
</evidence>
<proteinExistence type="inferred from homology"/>
<gene>
    <name evidence="2" type="primary">QWRF9</name>
    <name evidence="2" type="ORF">CK203_090064</name>
</gene>
<dbReference type="Proteomes" id="UP000288805">
    <property type="component" value="Unassembled WGS sequence"/>
</dbReference>
<accession>A0A438DY56</accession>
<dbReference type="InterPro" id="IPR007573">
    <property type="entry name" value="QWRF"/>
</dbReference>
<protein>
    <submittedName>
        <fullName evidence="2">QWRF motif-containing protein 9</fullName>
    </submittedName>
</protein>
<dbReference type="PANTHER" id="PTHR31807">
    <property type="entry name" value="AUGMIN FAMILY MEMBER"/>
    <property type="match status" value="1"/>
</dbReference>
<name>A0A438DY56_VITVI</name>
<evidence type="ECO:0000256" key="1">
    <source>
        <dbReference type="ARBA" id="ARBA00010016"/>
    </source>
</evidence>
<organism evidence="2 3">
    <name type="scientific">Vitis vinifera</name>
    <name type="common">Grape</name>
    <dbReference type="NCBI Taxonomy" id="29760"/>
    <lineage>
        <taxon>Eukaryota</taxon>
        <taxon>Viridiplantae</taxon>
        <taxon>Streptophyta</taxon>
        <taxon>Embryophyta</taxon>
        <taxon>Tracheophyta</taxon>
        <taxon>Spermatophyta</taxon>
        <taxon>Magnoliopsida</taxon>
        <taxon>eudicotyledons</taxon>
        <taxon>Gunneridae</taxon>
        <taxon>Pentapetalae</taxon>
        <taxon>rosids</taxon>
        <taxon>Vitales</taxon>
        <taxon>Vitaceae</taxon>
        <taxon>Viteae</taxon>
        <taxon>Vitis</taxon>
    </lineage>
</organism>
<dbReference type="EMBL" id="QGNW01001459">
    <property type="protein sequence ID" value="RVW40441.1"/>
    <property type="molecule type" value="Genomic_DNA"/>
</dbReference>
<dbReference type="AlphaFoldDB" id="A0A438DY56"/>
<reference evidence="2 3" key="1">
    <citation type="journal article" date="2018" name="PLoS Genet.">
        <title>Population sequencing reveals clonal diversity and ancestral inbreeding in the grapevine cultivar Chardonnay.</title>
        <authorList>
            <person name="Roach M.J."/>
            <person name="Johnson D.L."/>
            <person name="Bohlmann J."/>
            <person name="van Vuuren H.J."/>
            <person name="Jones S.J."/>
            <person name="Pretorius I.S."/>
            <person name="Schmidt S.A."/>
            <person name="Borneman A.R."/>
        </authorList>
    </citation>
    <scope>NUCLEOTIDE SEQUENCE [LARGE SCALE GENOMIC DNA]</scope>
    <source>
        <strain evidence="3">cv. Chardonnay</strain>
        <tissue evidence="2">Leaf</tissue>
    </source>
</reference>
<dbReference type="PANTHER" id="PTHR31807:SF52">
    <property type="entry name" value="QWRF FAMILY PROTEIN"/>
    <property type="match status" value="1"/>
</dbReference>
<sequence length="281" mass="29904">MPSPTRVRAVVGSLNGNLSNNPSILSFAADVRRGKGGCFLVGPKNECGVAYAWDTMVYYLIACLDPCLLICLDPQSGSMDLTQYHLEHTVVLISVCDDGKGQKKDVTTDEAKVEANNNPQGANHVFGRVGSYGQGPLKFLVRAIEALKASTLRLPVVSGARADIQNLKDAICSAVDVMQAMASSICSLLSKATHGVSWNLQLRKTAAAESQNREGIMKWAGPIADSAAVEEVNSLVAELANASAKERACLDQCRDLLSTLAAMQVRMVSKLTKLVKPGDGL</sequence>
<evidence type="ECO:0000313" key="3">
    <source>
        <dbReference type="Proteomes" id="UP000288805"/>
    </source>
</evidence>
<comment type="caution">
    <text evidence="2">The sequence shown here is derived from an EMBL/GenBank/DDBJ whole genome shotgun (WGS) entry which is preliminary data.</text>
</comment>
<comment type="similarity">
    <text evidence="1">Belongs to the QWRF family.</text>
</comment>